<dbReference type="InterPro" id="IPR002885">
    <property type="entry name" value="PPR_rpt"/>
</dbReference>
<dbReference type="Pfam" id="PF12854">
    <property type="entry name" value="PPR_1"/>
    <property type="match status" value="1"/>
</dbReference>
<sequence>MAFRLKLLEKRLTFELRSQCNGNPICCNRAGTFFSSWSSENPNPSSHIHPCLCAGCVDTEQIDENEHGYARVEEMDLKKFGLLSSCGNTSDEHRKTRNFGDPDEDEESEEVEGESDNDHDIGVLNMASTNKPQRQTFRIVGGDEDESRHPLVKEVCRLISLRSSWNPKLENELRHLLRSLKPRHVCAVLRTQNDERNALKFFYWADRQWRYRHDLIVYYAMLEVLSKTKLYDGAQRVLRLMLRRGIELQPQAFVYVMISHSRAGNTVKAMQVLFLMQKAGVEPDLSICNAAIYVLVKGNRLEKALRFLNRMRVIGIEPSVVTFNCLIKGYCDLHRIDDAVSLIDEMPFEGCSPDKVSYYTVMGFLCKEKRIKEVRELMGKMLKHGKLLLDQVTYNTLIHMLTKHGHSDDAVVFLKEAEERGFLVDKVGYSAIINSFCQEGRIDRAKELLGEMITKGCSPDVVTYSAVVHGFCRIGEVDEAKKLMQVMNRQGCKPNTISYTALLNGLCKSGKSSEARELMNLSEEEWWTPNGITYSVVMHGLRREGKLSEACDVVKEMIRKGFHPTAVEINLVIQSLCRESRVNDAKNFMEECLHKGCAVNAVNFSTVIHGFCQRGDVDAALSLLDDMYLSDRRPDTVTYTTIINALAKKGRIEEAIELTKKMLHKGLVPSPITYRSIICRFCEQSRVEDLLKLLEKMLSRKDCRTVYNQVIENLCSLGNLDEAYKLLGKVLRTASRFDASTCHMLMESYMSKGIPLLSYKVGCRMFDRNLIPDLKLCEKVCKRLMLEGKSDEANKLMLRYGNLRVKENQHILESKGERRKRAILWPVCNVMEQMLWLLHEEDVDFINADGRTMNKLLLEANPHMTLFTGSSQVAERLAVDLKGCVKLEDAGFNWKILVEPDVEEVLNFELPHFVIPICKEPEFWHRFGFILLVSKWKVDYVSLVCDQDAYACSG</sequence>
<dbReference type="EMBL" id="JACTNZ010000013">
    <property type="protein sequence ID" value="KAG5515875.1"/>
    <property type="molecule type" value="Genomic_DNA"/>
</dbReference>
<dbReference type="Pfam" id="PF13041">
    <property type="entry name" value="PPR_2"/>
    <property type="match status" value="4"/>
</dbReference>
<feature type="repeat" description="PPR" evidence="3">
    <location>
        <begin position="390"/>
        <end position="424"/>
    </location>
</feature>
<feature type="repeat" description="PPR" evidence="3">
    <location>
        <begin position="495"/>
        <end position="529"/>
    </location>
</feature>
<feature type="repeat" description="PPR" evidence="3">
    <location>
        <begin position="284"/>
        <end position="318"/>
    </location>
</feature>
<feature type="repeat" description="PPR" evidence="3">
    <location>
        <begin position="530"/>
        <end position="564"/>
    </location>
</feature>
<dbReference type="PANTHER" id="PTHR46128">
    <property type="entry name" value="MITOCHONDRIAL GROUP I INTRON SPLICING FACTOR CCM1"/>
    <property type="match status" value="1"/>
</dbReference>
<feature type="repeat" description="PPR" evidence="3">
    <location>
        <begin position="214"/>
        <end position="248"/>
    </location>
</feature>
<evidence type="ECO:0000256" key="3">
    <source>
        <dbReference type="PROSITE-ProRule" id="PRU00708"/>
    </source>
</evidence>
<protein>
    <recommendedName>
        <fullName evidence="7">Pentatricopeptide repeat-containing protein</fullName>
    </recommendedName>
</protein>
<feature type="repeat" description="PPR" evidence="3">
    <location>
        <begin position="460"/>
        <end position="494"/>
    </location>
</feature>
<reference evidence="5 6" key="1">
    <citation type="submission" date="2020-08" db="EMBL/GenBank/DDBJ databases">
        <title>Plant Genome Project.</title>
        <authorList>
            <person name="Zhang R.-G."/>
        </authorList>
    </citation>
    <scope>NUCLEOTIDE SEQUENCE [LARGE SCALE GENOMIC DNA]</scope>
    <source>
        <strain evidence="5">WSP0</strain>
        <tissue evidence="5">Leaf</tissue>
    </source>
</reference>
<accession>A0AAV6HQ45</accession>
<feature type="region of interest" description="Disordered" evidence="4">
    <location>
        <begin position="88"/>
        <end position="127"/>
    </location>
</feature>
<proteinExistence type="inferred from homology"/>
<keyword evidence="2" id="KW-0677">Repeat</keyword>
<evidence type="ECO:0000256" key="2">
    <source>
        <dbReference type="ARBA" id="ARBA00022737"/>
    </source>
</evidence>
<evidence type="ECO:0008006" key="7">
    <source>
        <dbReference type="Google" id="ProtNLM"/>
    </source>
</evidence>
<evidence type="ECO:0000256" key="4">
    <source>
        <dbReference type="SAM" id="MobiDB-lite"/>
    </source>
</evidence>
<dbReference type="Proteomes" id="UP000823749">
    <property type="component" value="Chromosome 13"/>
</dbReference>
<organism evidence="5 6">
    <name type="scientific">Rhododendron griersonianum</name>
    <dbReference type="NCBI Taxonomy" id="479676"/>
    <lineage>
        <taxon>Eukaryota</taxon>
        <taxon>Viridiplantae</taxon>
        <taxon>Streptophyta</taxon>
        <taxon>Embryophyta</taxon>
        <taxon>Tracheophyta</taxon>
        <taxon>Spermatophyta</taxon>
        <taxon>Magnoliopsida</taxon>
        <taxon>eudicotyledons</taxon>
        <taxon>Gunneridae</taxon>
        <taxon>Pentapetalae</taxon>
        <taxon>asterids</taxon>
        <taxon>Ericales</taxon>
        <taxon>Ericaceae</taxon>
        <taxon>Ericoideae</taxon>
        <taxon>Rhodoreae</taxon>
        <taxon>Rhododendron</taxon>
    </lineage>
</organism>
<feature type="compositionally biased region" description="Acidic residues" evidence="4">
    <location>
        <begin position="101"/>
        <end position="115"/>
    </location>
</feature>
<feature type="repeat" description="PPR" evidence="3">
    <location>
        <begin position="600"/>
        <end position="634"/>
    </location>
</feature>
<evidence type="ECO:0000313" key="6">
    <source>
        <dbReference type="Proteomes" id="UP000823749"/>
    </source>
</evidence>
<dbReference type="Gene3D" id="1.25.40.10">
    <property type="entry name" value="Tetratricopeptide repeat domain"/>
    <property type="match status" value="7"/>
</dbReference>
<evidence type="ECO:0000256" key="1">
    <source>
        <dbReference type="ARBA" id="ARBA00007626"/>
    </source>
</evidence>
<feature type="repeat" description="PPR" evidence="3">
    <location>
        <begin position="670"/>
        <end position="700"/>
    </location>
</feature>
<comment type="similarity">
    <text evidence="1">Belongs to the PPR family. P subfamily.</text>
</comment>
<feature type="repeat" description="PPR" evidence="3">
    <location>
        <begin position="319"/>
        <end position="353"/>
    </location>
</feature>
<feature type="repeat" description="PPR" evidence="3">
    <location>
        <begin position="635"/>
        <end position="669"/>
    </location>
</feature>
<name>A0AAV6HQ45_9ERIC</name>
<dbReference type="AlphaFoldDB" id="A0AAV6HQ45"/>
<feature type="compositionally biased region" description="Basic and acidic residues" evidence="4">
    <location>
        <begin position="90"/>
        <end position="100"/>
    </location>
</feature>
<gene>
    <name evidence="5" type="ORF">RHGRI_036801</name>
</gene>
<comment type="caution">
    <text evidence="5">The sequence shown here is derived from an EMBL/GenBank/DDBJ whole genome shotgun (WGS) entry which is preliminary data.</text>
</comment>
<feature type="repeat" description="PPR" evidence="3">
    <location>
        <begin position="354"/>
        <end position="388"/>
    </location>
</feature>
<dbReference type="InterPro" id="IPR050872">
    <property type="entry name" value="PPR_P_subfamily"/>
</dbReference>
<dbReference type="NCBIfam" id="TIGR00756">
    <property type="entry name" value="PPR"/>
    <property type="match status" value="12"/>
</dbReference>
<dbReference type="InterPro" id="IPR011990">
    <property type="entry name" value="TPR-like_helical_dom_sf"/>
</dbReference>
<dbReference type="PROSITE" id="PS51375">
    <property type="entry name" value="PPR"/>
    <property type="match status" value="12"/>
</dbReference>
<keyword evidence="6" id="KW-1185">Reference proteome</keyword>
<dbReference type="PANTHER" id="PTHR46128:SF175">
    <property type="entry name" value="PENTACOTRIPEPTIDE-REPEAT REGION OF PRORP DOMAIN-CONTAINING PROTEIN"/>
    <property type="match status" value="1"/>
</dbReference>
<feature type="repeat" description="PPR" evidence="3">
    <location>
        <begin position="425"/>
        <end position="459"/>
    </location>
</feature>
<dbReference type="Pfam" id="PF01535">
    <property type="entry name" value="PPR"/>
    <property type="match status" value="5"/>
</dbReference>
<evidence type="ECO:0000313" key="5">
    <source>
        <dbReference type="EMBL" id="KAG5515875.1"/>
    </source>
</evidence>